<protein>
    <submittedName>
        <fullName evidence="1">3812_t:CDS:1</fullName>
    </submittedName>
</protein>
<reference evidence="1" key="1">
    <citation type="submission" date="2021-06" db="EMBL/GenBank/DDBJ databases">
        <authorList>
            <person name="Kallberg Y."/>
            <person name="Tangrot J."/>
            <person name="Rosling A."/>
        </authorList>
    </citation>
    <scope>NUCLEOTIDE SEQUENCE</scope>
    <source>
        <strain evidence="1">MA453B</strain>
    </source>
</reference>
<accession>A0A9N8V7Q1</accession>
<sequence>MVSGRTGKEVDGCLRLIKKTKVASDGTSSDENRDIIIEVSGLVK</sequence>
<keyword evidence="2" id="KW-1185">Reference proteome</keyword>
<comment type="caution">
    <text evidence="1">The sequence shown here is derived from an EMBL/GenBank/DDBJ whole genome shotgun (WGS) entry which is preliminary data.</text>
</comment>
<evidence type="ECO:0000313" key="1">
    <source>
        <dbReference type="EMBL" id="CAG8446738.1"/>
    </source>
</evidence>
<dbReference type="EMBL" id="CAJVPY010000051">
    <property type="protein sequence ID" value="CAG8446738.1"/>
    <property type="molecule type" value="Genomic_DNA"/>
</dbReference>
<proteinExistence type="predicted"/>
<name>A0A9N8V7Q1_9GLOM</name>
<dbReference type="Proteomes" id="UP000789405">
    <property type="component" value="Unassembled WGS sequence"/>
</dbReference>
<organism evidence="1 2">
    <name type="scientific">Dentiscutata erythropus</name>
    <dbReference type="NCBI Taxonomy" id="1348616"/>
    <lineage>
        <taxon>Eukaryota</taxon>
        <taxon>Fungi</taxon>
        <taxon>Fungi incertae sedis</taxon>
        <taxon>Mucoromycota</taxon>
        <taxon>Glomeromycotina</taxon>
        <taxon>Glomeromycetes</taxon>
        <taxon>Diversisporales</taxon>
        <taxon>Gigasporaceae</taxon>
        <taxon>Dentiscutata</taxon>
    </lineage>
</organism>
<dbReference type="AlphaFoldDB" id="A0A9N8V7Q1"/>
<gene>
    <name evidence="1" type="ORF">DERYTH_LOCUS260</name>
</gene>
<evidence type="ECO:0000313" key="2">
    <source>
        <dbReference type="Proteomes" id="UP000789405"/>
    </source>
</evidence>